<dbReference type="InterPro" id="IPR005183">
    <property type="entry name" value="DUF305_CopM-like"/>
</dbReference>
<sequence>MHDHQSSGHDGMGRPYVLFAVNMVLSLVVMYFVMFSMIDGWRDFRNNLNMLYMALTMVAPMGIIMLATMGGMYANRKLNAALHLGLVLLFLAAFAATRTQAVIGDRQFIASMVPHHSGAILMCRQASLDDPELIALCADISAGQRAEIEQMNAIRARLDQGDRQAEAN</sequence>
<protein>
    <submittedName>
        <fullName evidence="3">DUF305 domain-containing protein</fullName>
    </submittedName>
</protein>
<gene>
    <name evidence="3" type="ORF">CXZ10_20245</name>
</gene>
<dbReference type="RefSeq" id="WP_101291190.1">
    <property type="nucleotide sequence ID" value="NZ_FOUQ01000010.1"/>
</dbReference>
<keyword evidence="1" id="KW-0472">Membrane</keyword>
<keyword evidence="4" id="KW-1185">Reference proteome</keyword>
<organism evidence="3 4">
    <name type="scientific">Pleomorphomonas diazotrophica</name>
    <dbReference type="NCBI Taxonomy" id="1166257"/>
    <lineage>
        <taxon>Bacteria</taxon>
        <taxon>Pseudomonadati</taxon>
        <taxon>Pseudomonadota</taxon>
        <taxon>Alphaproteobacteria</taxon>
        <taxon>Hyphomicrobiales</taxon>
        <taxon>Pleomorphomonadaceae</taxon>
        <taxon>Pleomorphomonas</taxon>
    </lineage>
</organism>
<dbReference type="InterPro" id="IPR012347">
    <property type="entry name" value="Ferritin-like"/>
</dbReference>
<proteinExistence type="predicted"/>
<dbReference type="AlphaFoldDB" id="A0A1I4V7L5"/>
<dbReference type="EMBL" id="PJNW01000019">
    <property type="protein sequence ID" value="PKR87379.1"/>
    <property type="molecule type" value="Genomic_DNA"/>
</dbReference>
<keyword evidence="1" id="KW-0812">Transmembrane</keyword>
<feature type="transmembrane region" description="Helical" evidence="1">
    <location>
        <begin position="16"/>
        <end position="38"/>
    </location>
</feature>
<dbReference type="OrthoDB" id="517560at2"/>
<accession>A0A1I4V7L5</accession>
<evidence type="ECO:0000259" key="2">
    <source>
        <dbReference type="Pfam" id="PF03713"/>
    </source>
</evidence>
<dbReference type="Gene3D" id="1.20.1260.10">
    <property type="match status" value="1"/>
</dbReference>
<evidence type="ECO:0000256" key="1">
    <source>
        <dbReference type="SAM" id="Phobius"/>
    </source>
</evidence>
<dbReference type="Proteomes" id="UP000233491">
    <property type="component" value="Unassembled WGS sequence"/>
</dbReference>
<name>A0A1I4V7L5_9HYPH</name>
<feature type="transmembrane region" description="Helical" evidence="1">
    <location>
        <begin position="80"/>
        <end position="97"/>
    </location>
</feature>
<feature type="domain" description="DUF305" evidence="2">
    <location>
        <begin position="104"/>
        <end position="154"/>
    </location>
</feature>
<feature type="transmembrane region" description="Helical" evidence="1">
    <location>
        <begin position="50"/>
        <end position="74"/>
    </location>
</feature>
<keyword evidence="1" id="KW-1133">Transmembrane helix</keyword>
<reference evidence="3 4" key="1">
    <citation type="submission" date="2017-12" db="EMBL/GenBank/DDBJ databases">
        <title>Anaerobic carbon monoxide metabolism by Pleomorphomonas carboxyditropha sp. nov., a new mesophilic hydrogenogenic carboxidotroph.</title>
        <authorList>
            <person name="Esquivel-Elizondo S."/>
            <person name="Krajmalnik-Brown R."/>
        </authorList>
    </citation>
    <scope>NUCLEOTIDE SEQUENCE [LARGE SCALE GENOMIC DNA]</scope>
    <source>
        <strain evidence="3 4">R5-392</strain>
    </source>
</reference>
<comment type="caution">
    <text evidence="3">The sequence shown here is derived from an EMBL/GenBank/DDBJ whole genome shotgun (WGS) entry which is preliminary data.</text>
</comment>
<evidence type="ECO:0000313" key="4">
    <source>
        <dbReference type="Proteomes" id="UP000233491"/>
    </source>
</evidence>
<evidence type="ECO:0000313" key="3">
    <source>
        <dbReference type="EMBL" id="PKR87379.1"/>
    </source>
</evidence>
<dbReference type="Pfam" id="PF03713">
    <property type="entry name" value="DUF305"/>
    <property type="match status" value="1"/>
</dbReference>